<dbReference type="Proteomes" id="UP001321543">
    <property type="component" value="Chromosome"/>
</dbReference>
<name>A0ABN6X6S3_9MICO</name>
<proteinExistence type="predicted"/>
<accession>A0ABN6X6S3</accession>
<dbReference type="EMBL" id="AP027728">
    <property type="protein sequence ID" value="BDZ40384.1"/>
    <property type="molecule type" value="Genomic_DNA"/>
</dbReference>
<reference evidence="2" key="1">
    <citation type="journal article" date="2019" name="Int. J. Syst. Evol. Microbiol.">
        <title>The Global Catalogue of Microorganisms (GCM) 10K type strain sequencing project: providing services to taxonomists for standard genome sequencing and annotation.</title>
        <authorList>
            <consortium name="The Broad Institute Genomics Platform"/>
            <consortium name="The Broad Institute Genome Sequencing Center for Infectious Disease"/>
            <person name="Wu L."/>
            <person name="Ma J."/>
        </authorList>
    </citation>
    <scope>NUCLEOTIDE SEQUENCE [LARGE SCALE GENOMIC DNA]</scope>
    <source>
        <strain evidence="2">NBRC 106310</strain>
    </source>
</reference>
<dbReference type="SUPFAM" id="SSF52980">
    <property type="entry name" value="Restriction endonuclease-like"/>
    <property type="match status" value="1"/>
</dbReference>
<evidence type="ECO:0008006" key="3">
    <source>
        <dbReference type="Google" id="ProtNLM"/>
    </source>
</evidence>
<organism evidence="1 2">
    <name type="scientific">Microbacterium suwonense</name>
    <dbReference type="NCBI Taxonomy" id="683047"/>
    <lineage>
        <taxon>Bacteria</taxon>
        <taxon>Bacillati</taxon>
        <taxon>Actinomycetota</taxon>
        <taxon>Actinomycetes</taxon>
        <taxon>Micrococcales</taxon>
        <taxon>Microbacteriaceae</taxon>
        <taxon>Microbacterium</taxon>
    </lineage>
</organism>
<dbReference type="InterPro" id="IPR011335">
    <property type="entry name" value="Restrct_endonuc-II-like"/>
</dbReference>
<keyword evidence="2" id="KW-1185">Reference proteome</keyword>
<dbReference type="RefSeq" id="WP_286300908.1">
    <property type="nucleotide sequence ID" value="NZ_AP027728.1"/>
</dbReference>
<protein>
    <recommendedName>
        <fullName evidence="3">DUF559 domain-containing protein</fullName>
    </recommendedName>
</protein>
<evidence type="ECO:0000313" key="1">
    <source>
        <dbReference type="EMBL" id="BDZ40384.1"/>
    </source>
</evidence>
<evidence type="ECO:0000313" key="2">
    <source>
        <dbReference type="Proteomes" id="UP001321543"/>
    </source>
</evidence>
<sequence>MNGDENLADRFGEIFSVRVARAHGIGHGRLRGHDLQAPFHGVRAQSNAVEPAAVAIAGIENPYERQRRFRIERARTYAARLHTGHFFSHQTAASIWGAPLPIEFTESGALAEGDALALHVSVLGYLPFPRASGIVGHRTYSSLTTVTEHIGLRVASPATTWVSLGGLSVHDLVALGDFFCREWREGYGRPDAGRAPLATRADLEAALEAGRRYGAARLREALSLIREDSWSPRESLVRCILLEAHLPEPELNVDVFDSGGRFLGCVDMAYPDQRVAVEYLGMLHGEQWAADVERLAALRAAGWTVVEITSPLLKRPEELVRRVADALAHPIFV</sequence>
<gene>
    <name evidence="1" type="ORF">GCM10025863_29980</name>
</gene>